<gene>
    <name evidence="2" type="ORF">ACFSCZ_14990</name>
</gene>
<dbReference type="InterPro" id="IPR019618">
    <property type="entry name" value="Spore_germination_GerPA"/>
</dbReference>
<organism evidence="2 3">
    <name type="scientific">Siminovitchia sediminis</name>
    <dbReference type="NCBI Taxonomy" id="1274353"/>
    <lineage>
        <taxon>Bacteria</taxon>
        <taxon>Bacillati</taxon>
        <taxon>Bacillota</taxon>
        <taxon>Bacilli</taxon>
        <taxon>Bacillales</taxon>
        <taxon>Bacillaceae</taxon>
        <taxon>Siminovitchia</taxon>
    </lineage>
</organism>
<dbReference type="RefSeq" id="WP_380774916.1">
    <property type="nucleotide sequence ID" value="NZ_JBHUEO010000055.1"/>
</dbReference>
<comment type="caution">
    <text evidence="2">The sequence shown here is derived from an EMBL/GenBank/DDBJ whole genome shotgun (WGS) entry which is preliminary data.</text>
</comment>
<evidence type="ECO:0000313" key="2">
    <source>
        <dbReference type="EMBL" id="MFD1708029.1"/>
    </source>
</evidence>
<dbReference type="PANTHER" id="PTHR37808:SF1">
    <property type="entry name" value="SPORE GERMINATION PROTEIN-LIKE PROTEIN YDZR"/>
    <property type="match status" value="1"/>
</dbReference>
<name>A0ABW4KIP7_9BACI</name>
<accession>A0ABW4KIP7</accession>
<dbReference type="PANTHER" id="PTHR37808">
    <property type="entry name" value="SPORE GERMINATION PROTEIN-LIKE PROTEIN YDZR-RELATED"/>
    <property type="match status" value="1"/>
</dbReference>
<dbReference type="EMBL" id="JBHUEO010000055">
    <property type="protein sequence ID" value="MFD1708029.1"/>
    <property type="molecule type" value="Genomic_DNA"/>
</dbReference>
<comment type="similarity">
    <text evidence="1">Belongs to the GerPA/GerPF family.</text>
</comment>
<sequence length="72" mass="7077">MPAIVGPIQIFNVGGGVVHFGDTAVISPKAASKSFSGSGAGNTGGFVMTNNGVSANNTLDTNLVDQPSVGNN</sequence>
<evidence type="ECO:0000256" key="1">
    <source>
        <dbReference type="ARBA" id="ARBA00008103"/>
    </source>
</evidence>
<proteinExistence type="inferred from homology"/>
<protein>
    <submittedName>
        <fullName evidence="2">Spore germination protein</fullName>
    </submittedName>
</protein>
<dbReference type="Proteomes" id="UP001597301">
    <property type="component" value="Unassembled WGS sequence"/>
</dbReference>
<reference evidence="3" key="1">
    <citation type="journal article" date="2019" name="Int. J. Syst. Evol. Microbiol.">
        <title>The Global Catalogue of Microorganisms (GCM) 10K type strain sequencing project: providing services to taxonomists for standard genome sequencing and annotation.</title>
        <authorList>
            <consortium name="The Broad Institute Genomics Platform"/>
            <consortium name="The Broad Institute Genome Sequencing Center for Infectious Disease"/>
            <person name="Wu L."/>
            <person name="Ma J."/>
        </authorList>
    </citation>
    <scope>NUCLEOTIDE SEQUENCE [LARGE SCALE GENOMIC DNA]</scope>
    <source>
        <strain evidence="3">CGMCC 1.12295</strain>
    </source>
</reference>
<evidence type="ECO:0000313" key="3">
    <source>
        <dbReference type="Proteomes" id="UP001597301"/>
    </source>
</evidence>
<keyword evidence="3" id="KW-1185">Reference proteome</keyword>
<dbReference type="Pfam" id="PF10676">
    <property type="entry name" value="gerPA"/>
    <property type="match status" value="1"/>
</dbReference>